<keyword evidence="6" id="KW-1185">Reference proteome</keyword>
<dbReference type="PANTHER" id="PTHR33164:SF64">
    <property type="entry name" value="TRANSCRIPTIONAL REGULATOR SLYA"/>
    <property type="match status" value="1"/>
</dbReference>
<dbReference type="InterPro" id="IPR039422">
    <property type="entry name" value="MarR/SlyA-like"/>
</dbReference>
<keyword evidence="3" id="KW-0804">Transcription</keyword>
<dbReference type="GO" id="GO:0003677">
    <property type="term" value="F:DNA binding"/>
    <property type="evidence" value="ECO:0007669"/>
    <property type="project" value="UniProtKB-KW"/>
</dbReference>
<gene>
    <name evidence="5" type="ORF">EOW66_10385</name>
</gene>
<sequence length="154" mass="17343">MRIEPDSPRLRFGYLFVSLGRAWRRVVDHRLAEAGLSDATWAPLVNLARHGDGISQTELAARLGLDGSSLVRLIDLLAERGFVERQIDPADRRARRLLLTAAGRAEVERILAELGRIETELLSDVDEAEIGRMLDAMERIKARTEAMLDREKTK</sequence>
<reference evidence="5" key="2">
    <citation type="submission" date="2019-01" db="EMBL/GenBank/DDBJ databases">
        <authorList>
            <person name="Li Y."/>
        </authorList>
    </citation>
    <scope>NUCLEOTIDE SEQUENCE [LARGE SCALE GENOMIC DNA]</scope>
    <source>
        <strain evidence="5">CGMCC 1.12963</strain>
    </source>
</reference>
<dbReference type="Proteomes" id="UP000288071">
    <property type="component" value="Unassembled WGS sequence"/>
</dbReference>
<evidence type="ECO:0000256" key="1">
    <source>
        <dbReference type="ARBA" id="ARBA00023015"/>
    </source>
</evidence>
<dbReference type="SMART" id="SM00347">
    <property type="entry name" value="HTH_MARR"/>
    <property type="match status" value="1"/>
</dbReference>
<dbReference type="PRINTS" id="PR00598">
    <property type="entry name" value="HTHMARR"/>
</dbReference>
<keyword evidence="2" id="KW-0238">DNA-binding</keyword>
<protein>
    <submittedName>
        <fullName evidence="5">MarR family transcriptional regulator</fullName>
    </submittedName>
</protein>
<evidence type="ECO:0000313" key="6">
    <source>
        <dbReference type="Proteomes" id="UP000288071"/>
    </source>
</evidence>
<proteinExistence type="predicted"/>
<dbReference type="InterPro" id="IPR036388">
    <property type="entry name" value="WH-like_DNA-bd_sf"/>
</dbReference>
<dbReference type="SUPFAM" id="SSF46785">
    <property type="entry name" value="Winged helix' DNA-binding domain"/>
    <property type="match status" value="1"/>
</dbReference>
<dbReference type="GO" id="GO:0003700">
    <property type="term" value="F:DNA-binding transcription factor activity"/>
    <property type="evidence" value="ECO:0007669"/>
    <property type="project" value="InterPro"/>
</dbReference>
<dbReference type="InterPro" id="IPR036390">
    <property type="entry name" value="WH_DNA-bd_sf"/>
</dbReference>
<evidence type="ECO:0000259" key="4">
    <source>
        <dbReference type="PROSITE" id="PS50995"/>
    </source>
</evidence>
<dbReference type="AlphaFoldDB" id="A0A3S4MHC2"/>
<dbReference type="InterPro" id="IPR000835">
    <property type="entry name" value="HTH_MarR-typ"/>
</dbReference>
<evidence type="ECO:0000256" key="3">
    <source>
        <dbReference type="ARBA" id="ARBA00023163"/>
    </source>
</evidence>
<dbReference type="InterPro" id="IPR023187">
    <property type="entry name" value="Tscrpt_reg_MarR-type_CS"/>
</dbReference>
<dbReference type="RefSeq" id="WP_128156296.1">
    <property type="nucleotide sequence ID" value="NZ_JBHSOM010000006.1"/>
</dbReference>
<dbReference type="PROSITE" id="PS50995">
    <property type="entry name" value="HTH_MARR_2"/>
    <property type="match status" value="1"/>
</dbReference>
<keyword evidence="1" id="KW-0805">Transcription regulation</keyword>
<dbReference type="Pfam" id="PF12802">
    <property type="entry name" value="MarR_2"/>
    <property type="match status" value="1"/>
</dbReference>
<reference evidence="5" key="1">
    <citation type="submission" date="2019-01" db="EMBL/GenBank/DDBJ databases">
        <title>Sinorhodobacter populi sp. nov. isolated from the symptomatic bark tissue of Populus euramericana canker.</title>
        <authorList>
            <person name="Xu G."/>
        </authorList>
    </citation>
    <scope>NUCLEOTIDE SEQUENCE [LARGE SCALE GENOMIC DNA]</scope>
    <source>
        <strain evidence="5">CGMCC 1.12963</strain>
    </source>
</reference>
<dbReference type="GO" id="GO:0006950">
    <property type="term" value="P:response to stress"/>
    <property type="evidence" value="ECO:0007669"/>
    <property type="project" value="TreeGrafter"/>
</dbReference>
<name>A0A3S4MHC2_9RHOB</name>
<feature type="domain" description="HTH marR-type" evidence="4">
    <location>
        <begin position="9"/>
        <end position="142"/>
    </location>
</feature>
<dbReference type="EMBL" id="SAVA01000005">
    <property type="protein sequence ID" value="RWR52163.1"/>
    <property type="molecule type" value="Genomic_DNA"/>
</dbReference>
<evidence type="ECO:0000313" key="5">
    <source>
        <dbReference type="EMBL" id="RWR52163.1"/>
    </source>
</evidence>
<dbReference type="Gene3D" id="1.10.10.10">
    <property type="entry name" value="Winged helix-like DNA-binding domain superfamily/Winged helix DNA-binding domain"/>
    <property type="match status" value="1"/>
</dbReference>
<dbReference type="PROSITE" id="PS01117">
    <property type="entry name" value="HTH_MARR_1"/>
    <property type="match status" value="1"/>
</dbReference>
<comment type="caution">
    <text evidence="5">The sequence shown here is derived from an EMBL/GenBank/DDBJ whole genome shotgun (WGS) entry which is preliminary data.</text>
</comment>
<organism evidence="5 6">
    <name type="scientific">Paenirhodobacter huangdaonensis</name>
    <dbReference type="NCBI Taxonomy" id="2501515"/>
    <lineage>
        <taxon>Bacteria</taxon>
        <taxon>Pseudomonadati</taxon>
        <taxon>Pseudomonadota</taxon>
        <taxon>Alphaproteobacteria</taxon>
        <taxon>Rhodobacterales</taxon>
        <taxon>Rhodobacter group</taxon>
        <taxon>Paenirhodobacter</taxon>
    </lineage>
</organism>
<evidence type="ECO:0000256" key="2">
    <source>
        <dbReference type="ARBA" id="ARBA00023125"/>
    </source>
</evidence>
<accession>A0A3S4MHC2</accession>
<dbReference type="PANTHER" id="PTHR33164">
    <property type="entry name" value="TRANSCRIPTIONAL REGULATOR, MARR FAMILY"/>
    <property type="match status" value="1"/>
</dbReference>